<organism evidence="1 2">
    <name type="scientific">Phaseolus coccineus</name>
    <name type="common">Scarlet runner bean</name>
    <name type="synonym">Phaseolus multiflorus</name>
    <dbReference type="NCBI Taxonomy" id="3886"/>
    <lineage>
        <taxon>Eukaryota</taxon>
        <taxon>Viridiplantae</taxon>
        <taxon>Streptophyta</taxon>
        <taxon>Embryophyta</taxon>
        <taxon>Tracheophyta</taxon>
        <taxon>Spermatophyta</taxon>
        <taxon>Magnoliopsida</taxon>
        <taxon>eudicotyledons</taxon>
        <taxon>Gunneridae</taxon>
        <taxon>Pentapetalae</taxon>
        <taxon>rosids</taxon>
        <taxon>fabids</taxon>
        <taxon>Fabales</taxon>
        <taxon>Fabaceae</taxon>
        <taxon>Papilionoideae</taxon>
        <taxon>50 kb inversion clade</taxon>
        <taxon>NPAAA clade</taxon>
        <taxon>indigoferoid/millettioid clade</taxon>
        <taxon>Phaseoleae</taxon>
        <taxon>Phaseolus</taxon>
    </lineage>
</organism>
<dbReference type="EMBL" id="JAYMYR010000007">
    <property type="protein sequence ID" value="KAK7353548.1"/>
    <property type="molecule type" value="Genomic_DNA"/>
</dbReference>
<dbReference type="Proteomes" id="UP001374584">
    <property type="component" value="Unassembled WGS sequence"/>
</dbReference>
<dbReference type="AlphaFoldDB" id="A0AAN9MK32"/>
<keyword evidence="2" id="KW-1185">Reference proteome</keyword>
<evidence type="ECO:0000313" key="1">
    <source>
        <dbReference type="EMBL" id="KAK7353548.1"/>
    </source>
</evidence>
<accession>A0AAN9MK32</accession>
<comment type="caution">
    <text evidence="1">The sequence shown here is derived from an EMBL/GenBank/DDBJ whole genome shotgun (WGS) entry which is preliminary data.</text>
</comment>
<proteinExistence type="predicted"/>
<evidence type="ECO:0000313" key="2">
    <source>
        <dbReference type="Proteomes" id="UP001374584"/>
    </source>
</evidence>
<reference evidence="1 2" key="1">
    <citation type="submission" date="2024-01" db="EMBL/GenBank/DDBJ databases">
        <title>The genomes of 5 underutilized Papilionoideae crops provide insights into root nodulation and disease resistanc.</title>
        <authorList>
            <person name="Jiang F."/>
        </authorList>
    </citation>
    <scope>NUCLEOTIDE SEQUENCE [LARGE SCALE GENOMIC DNA]</scope>
    <source>
        <strain evidence="1">JINMINGXINNONG_FW02</strain>
        <tissue evidence="1">Leaves</tissue>
    </source>
</reference>
<protein>
    <submittedName>
        <fullName evidence="1">Uncharacterized protein</fullName>
    </submittedName>
</protein>
<name>A0AAN9MK32_PHACN</name>
<sequence length="68" mass="7458">MVSGCFPNGALDCCSDLWKVRVIAKAANPVKLLLVLQKVCVCLFLTFSDLWKVRPIAKATNPVKLLVV</sequence>
<gene>
    <name evidence="1" type="ORF">VNO80_18998</name>
</gene>